<dbReference type="Proteomes" id="UP000256977">
    <property type="component" value="Unassembled WGS sequence"/>
</dbReference>
<gene>
    <name evidence="2" type="ORF">DFP98_15524</name>
</gene>
<evidence type="ECO:0000313" key="3">
    <source>
        <dbReference type="Proteomes" id="UP000256977"/>
    </source>
</evidence>
<name>A0A3D9HTJ4_9BACL</name>
<sequence>MRNGTVGKVVLELSPSEDNPRNSEGSFIDLKDGRLMFVYSRFVGETEDDYAFALIAKRYSSDQGNSWSEDEIIASPREYDALNIMSVSLLRLANDDIGLFHLIRYGFHDTRLYLRRSSDEGETWSKAVCCMPGPGYYNVNNDRVIRLSSGRLVIPACYFRLQGNDTTDLSSWDPRAILMFCLSDDDGATWRESRSFHALPVAWSEAGFDEPGVIELTNGTLWAWIRTDLGRQYESFSTDGGETWSVPTASIFTSPSSPLSMKRIRQWNNVLLAVWNPIPTYQTRIYERHSGGRSPLVGAISRDEGKTWEEEIAIETDERSGYCYTAIHFVDDSVLLAYAAGNADEGFCLRRLRIRKMKLSELMST</sequence>
<dbReference type="Gene3D" id="2.120.10.10">
    <property type="match status" value="1"/>
</dbReference>
<dbReference type="SUPFAM" id="SSF50939">
    <property type="entry name" value="Sialidases"/>
    <property type="match status" value="1"/>
</dbReference>
<dbReference type="AlphaFoldDB" id="A0A3D9HTJ4"/>
<dbReference type="InterPro" id="IPR036278">
    <property type="entry name" value="Sialidase_sf"/>
</dbReference>
<dbReference type="InterPro" id="IPR011040">
    <property type="entry name" value="Sialidase"/>
</dbReference>
<dbReference type="Pfam" id="PF13088">
    <property type="entry name" value="BNR_2"/>
    <property type="match status" value="1"/>
</dbReference>
<evidence type="ECO:0000313" key="2">
    <source>
        <dbReference type="EMBL" id="RED52787.1"/>
    </source>
</evidence>
<dbReference type="PANTHER" id="PTHR43752:SF2">
    <property type="entry name" value="BNR_ASP-BOX REPEAT FAMILY PROTEIN"/>
    <property type="match status" value="1"/>
</dbReference>
<dbReference type="PANTHER" id="PTHR43752">
    <property type="entry name" value="BNR/ASP-BOX REPEAT FAMILY PROTEIN"/>
    <property type="match status" value="1"/>
</dbReference>
<accession>A0A3D9HTJ4</accession>
<dbReference type="CDD" id="cd15482">
    <property type="entry name" value="Sialidase_non-viral"/>
    <property type="match status" value="1"/>
</dbReference>
<dbReference type="EMBL" id="QRDZ01000055">
    <property type="protein sequence ID" value="RED52787.1"/>
    <property type="molecule type" value="Genomic_DNA"/>
</dbReference>
<protein>
    <submittedName>
        <fullName evidence="2">BNR repeat protein</fullName>
    </submittedName>
</protein>
<keyword evidence="3" id="KW-1185">Reference proteome</keyword>
<dbReference type="OrthoDB" id="41724at2"/>
<comment type="caution">
    <text evidence="2">The sequence shown here is derived from an EMBL/GenBank/DDBJ whole genome shotgun (WGS) entry which is preliminary data.</text>
</comment>
<reference evidence="2 3" key="1">
    <citation type="submission" date="2018-07" db="EMBL/GenBank/DDBJ databases">
        <title>Genomic Encyclopedia of Type Strains, Phase III (KMG-III): the genomes of soil and plant-associated and newly described type strains.</title>
        <authorList>
            <person name="Whitman W."/>
        </authorList>
    </citation>
    <scope>NUCLEOTIDE SEQUENCE [LARGE SCALE GENOMIC DNA]</scope>
    <source>
        <strain evidence="2 3">CECT 7287</strain>
    </source>
</reference>
<organism evidence="2 3">
    <name type="scientific">Cohnella phaseoli</name>
    <dbReference type="NCBI Taxonomy" id="456490"/>
    <lineage>
        <taxon>Bacteria</taxon>
        <taxon>Bacillati</taxon>
        <taxon>Bacillota</taxon>
        <taxon>Bacilli</taxon>
        <taxon>Bacillales</taxon>
        <taxon>Paenibacillaceae</taxon>
        <taxon>Cohnella</taxon>
    </lineage>
</organism>
<evidence type="ECO:0000259" key="1">
    <source>
        <dbReference type="Pfam" id="PF13088"/>
    </source>
</evidence>
<proteinExistence type="predicted"/>
<feature type="domain" description="Sialidase" evidence="1">
    <location>
        <begin position="45"/>
        <end position="332"/>
    </location>
</feature>